<dbReference type="InterPro" id="IPR002201">
    <property type="entry name" value="Glyco_trans_9"/>
</dbReference>
<dbReference type="PANTHER" id="PTHR30160">
    <property type="entry name" value="TETRAACYLDISACCHARIDE 4'-KINASE-RELATED"/>
    <property type="match status" value="1"/>
</dbReference>
<keyword evidence="2" id="KW-0808">Transferase</keyword>
<evidence type="ECO:0000256" key="3">
    <source>
        <dbReference type="SAM" id="MobiDB-lite"/>
    </source>
</evidence>
<dbReference type="InterPro" id="IPR051199">
    <property type="entry name" value="LPS_LOS_Heptosyltrfase"/>
</dbReference>
<dbReference type="Pfam" id="PF01075">
    <property type="entry name" value="Glyco_transf_9"/>
    <property type="match status" value="1"/>
</dbReference>
<accession>A0AAU7Z6J3</accession>
<organism evidence="4">
    <name type="scientific">Tunturiibacter gelidiferens</name>
    <dbReference type="NCBI Taxonomy" id="3069689"/>
    <lineage>
        <taxon>Bacteria</taxon>
        <taxon>Pseudomonadati</taxon>
        <taxon>Acidobacteriota</taxon>
        <taxon>Terriglobia</taxon>
        <taxon>Terriglobales</taxon>
        <taxon>Acidobacteriaceae</taxon>
        <taxon>Tunturiibacter</taxon>
    </lineage>
</organism>
<dbReference type="GO" id="GO:0005829">
    <property type="term" value="C:cytosol"/>
    <property type="evidence" value="ECO:0007669"/>
    <property type="project" value="TreeGrafter"/>
</dbReference>
<dbReference type="RefSeq" id="WP_353073509.1">
    <property type="nucleotide sequence ID" value="NZ_CP132938.1"/>
</dbReference>
<dbReference type="PANTHER" id="PTHR30160:SF1">
    <property type="entry name" value="LIPOPOLYSACCHARIDE 1,2-N-ACETYLGLUCOSAMINETRANSFERASE-RELATED"/>
    <property type="match status" value="1"/>
</dbReference>
<dbReference type="GO" id="GO:0008713">
    <property type="term" value="F:ADP-heptose-lipopolysaccharide heptosyltransferase activity"/>
    <property type="evidence" value="ECO:0007669"/>
    <property type="project" value="TreeGrafter"/>
</dbReference>
<dbReference type="GO" id="GO:0009244">
    <property type="term" value="P:lipopolysaccharide core region biosynthetic process"/>
    <property type="evidence" value="ECO:0007669"/>
    <property type="project" value="TreeGrafter"/>
</dbReference>
<feature type="region of interest" description="Disordered" evidence="3">
    <location>
        <begin position="287"/>
        <end position="330"/>
    </location>
</feature>
<keyword evidence="1" id="KW-0328">Glycosyltransferase</keyword>
<evidence type="ECO:0000256" key="2">
    <source>
        <dbReference type="ARBA" id="ARBA00022679"/>
    </source>
</evidence>
<dbReference type="CDD" id="cd03789">
    <property type="entry name" value="GT9_LPS_heptosyltransferase"/>
    <property type="match status" value="1"/>
</dbReference>
<reference evidence="4" key="1">
    <citation type="submission" date="2023-08" db="EMBL/GenBank/DDBJ databases">
        <authorList>
            <person name="Messyasz A."/>
            <person name="Mannisto M.K."/>
            <person name="Kerkhof L.J."/>
            <person name="Haggblom M."/>
        </authorList>
    </citation>
    <scope>NUCLEOTIDE SEQUENCE</scope>
    <source>
        <strain evidence="4">M8UP39</strain>
    </source>
</reference>
<dbReference type="SUPFAM" id="SSF53756">
    <property type="entry name" value="UDP-Glycosyltransferase/glycogen phosphorylase"/>
    <property type="match status" value="1"/>
</dbReference>
<sequence length="352" mass="38165">MGDVLHAMPAVAALREKHPEWFIGWAIEPAWSGLLQASTDFNRISHKAERSGSKPLIDRWHPVPAKAWSNRPFALSTLAEINTTRRELRAARYDVCVDMQGSIKSALVGRMAATPVFAGPARPRETPARWLYRHRIATTATHVVEQACELLGAAVGETLRPAAVTLPIDPKAELWCDRLLAQTSSIRDGFVFLAPTAGWGAKQWPAERYAAVAAALGRAGFHSLVNEAPGHRFADAVVDASDGFATSVPCSVEQMIALVRRAGVVIAGDTGPLHLAATLDRPTVGLYGPTDPSRNGPYMTDSSKARVLRHESSRTDHSRHAETEPGLMQISTDEVVEAALELLRSGQDKVKL</sequence>
<feature type="compositionally biased region" description="Basic and acidic residues" evidence="3">
    <location>
        <begin position="308"/>
        <end position="323"/>
    </location>
</feature>
<gene>
    <name evidence="4" type="ORF">RBB81_09440</name>
</gene>
<dbReference type="KEGG" id="tgi:RBB81_09440"/>
<name>A0AAU7Z6J3_9BACT</name>
<proteinExistence type="predicted"/>
<evidence type="ECO:0000256" key="1">
    <source>
        <dbReference type="ARBA" id="ARBA00022676"/>
    </source>
</evidence>
<dbReference type="EMBL" id="CP132938">
    <property type="protein sequence ID" value="XCB24128.1"/>
    <property type="molecule type" value="Genomic_DNA"/>
</dbReference>
<reference evidence="4" key="2">
    <citation type="journal article" date="2024" name="Environ. Microbiol.">
        <title>Genome analysis and description of Tunturibacter gen. nov. expands the diversity of Terriglobia in tundra soils.</title>
        <authorList>
            <person name="Messyasz A."/>
            <person name="Mannisto M.K."/>
            <person name="Kerkhof L.J."/>
            <person name="Haggblom M.M."/>
        </authorList>
    </citation>
    <scope>NUCLEOTIDE SEQUENCE</scope>
    <source>
        <strain evidence="4">M8UP39</strain>
    </source>
</reference>
<protein>
    <submittedName>
        <fullName evidence="4">Glycosyltransferase family 9 protein</fullName>
    </submittedName>
</protein>
<dbReference type="Gene3D" id="3.40.50.2000">
    <property type="entry name" value="Glycogen Phosphorylase B"/>
    <property type="match status" value="2"/>
</dbReference>
<evidence type="ECO:0000313" key="4">
    <source>
        <dbReference type="EMBL" id="XCB24128.1"/>
    </source>
</evidence>
<dbReference type="AlphaFoldDB" id="A0AAU7Z6J3"/>